<dbReference type="PANTHER" id="PTHR12468:SF2">
    <property type="entry name" value="GPI MANNOSYLTRANSFERASE 2"/>
    <property type="match status" value="1"/>
</dbReference>
<evidence type="ECO:0000256" key="9">
    <source>
        <dbReference type="ARBA" id="ARBA00022824"/>
    </source>
</evidence>
<evidence type="ECO:0000256" key="11">
    <source>
        <dbReference type="ARBA" id="ARBA00023136"/>
    </source>
</evidence>
<feature type="transmembrane region" description="Helical" evidence="12">
    <location>
        <begin position="334"/>
        <end position="351"/>
    </location>
</feature>
<keyword evidence="7 12" id="KW-0808">Transferase</keyword>
<comment type="similarity">
    <text evidence="3 12">Belongs to the PIGV family.</text>
</comment>
<keyword evidence="6 12" id="KW-0328">Glycosyltransferase</keyword>
<dbReference type="RefSeq" id="XP_069205765.1">
    <property type="nucleotide sequence ID" value="XM_069355924.1"/>
</dbReference>
<evidence type="ECO:0000256" key="2">
    <source>
        <dbReference type="ARBA" id="ARBA00004687"/>
    </source>
</evidence>
<keyword evidence="8 12" id="KW-0812">Transmembrane</keyword>
<sequence>MPPSPRYRRSAQIFPSDVSLVVAATLASWALALLALRVLDAAVVPFDSSHLLVAPPHPGLRWDAVHFLGVAARGYEHEQQLAFQPGWHGLLRLVGEGYALLRGRAASARDVLAGAVVLSAIARVCANVALYHLTRALFGRRAALTTSLLYALPPSPAVLCAPYTEAVYAALFFSGLLATARGRYVLAALLFAGTTSVRATGVFSGLVLAWQVVVVDLDLLAAWRRVGVGRVLTRLAYAAALYAVIVAPFLAFQAYGYLSFCVPSPTRPWCTKALPFSYGFVQGEYWNVGPFRYWTLSQLPNFALAAPVLYVTIKGLASHLQSLVASSPTRIARLDTAIYLHQLLMMALLIISSHTQIALRLAATDPVVWWTIAASALGGDKGDLGKTAKVWLWWVCIWGAVSLVLWSGHYPPA</sequence>
<keyword evidence="9 12" id="KW-0256">Endoplasmic reticulum</keyword>
<protein>
    <recommendedName>
        <fullName evidence="4 12">GPI mannosyltransferase 2</fullName>
        <ecNumber evidence="12">2.4.1.-</ecNumber>
    </recommendedName>
</protein>
<reference evidence="13 14" key="1">
    <citation type="submission" date="2023-08" db="EMBL/GenBank/DDBJ databases">
        <title>Annotated Genome Sequence of Vanrija albida AlHP1.</title>
        <authorList>
            <person name="Herzog R."/>
        </authorList>
    </citation>
    <scope>NUCLEOTIDE SEQUENCE [LARGE SCALE GENOMIC DNA]</scope>
    <source>
        <strain evidence="13 14">AlHP1</strain>
    </source>
</reference>
<feature type="transmembrane region" description="Helical" evidence="12">
    <location>
        <begin position="293"/>
        <end position="313"/>
    </location>
</feature>
<feature type="transmembrane region" description="Helical" evidence="12">
    <location>
        <begin position="111"/>
        <end position="131"/>
    </location>
</feature>
<evidence type="ECO:0000313" key="14">
    <source>
        <dbReference type="Proteomes" id="UP001565368"/>
    </source>
</evidence>
<evidence type="ECO:0000256" key="8">
    <source>
        <dbReference type="ARBA" id="ARBA00022692"/>
    </source>
</evidence>
<evidence type="ECO:0000256" key="3">
    <source>
        <dbReference type="ARBA" id="ARBA00008698"/>
    </source>
</evidence>
<keyword evidence="10 12" id="KW-1133">Transmembrane helix</keyword>
<comment type="caution">
    <text evidence="13">The sequence shown here is derived from an EMBL/GenBank/DDBJ whole genome shotgun (WGS) entry which is preliminary data.</text>
</comment>
<feature type="transmembrane region" description="Helical" evidence="12">
    <location>
        <begin position="390"/>
        <end position="408"/>
    </location>
</feature>
<feature type="transmembrane region" description="Helical" evidence="12">
    <location>
        <begin position="203"/>
        <end position="223"/>
    </location>
</feature>
<evidence type="ECO:0000313" key="13">
    <source>
        <dbReference type="EMBL" id="KAL1405821.1"/>
    </source>
</evidence>
<evidence type="ECO:0000256" key="7">
    <source>
        <dbReference type="ARBA" id="ARBA00022679"/>
    </source>
</evidence>
<keyword evidence="11 12" id="KW-0472">Membrane</keyword>
<keyword evidence="14" id="KW-1185">Reference proteome</keyword>
<comment type="function">
    <text evidence="12">Mannosyltransferase involved in glycosylphosphatidylinositol-anchor biosynthesis.</text>
</comment>
<evidence type="ECO:0000256" key="4">
    <source>
        <dbReference type="ARBA" id="ARBA00013795"/>
    </source>
</evidence>
<gene>
    <name evidence="13" type="primary">GPI18</name>
    <name evidence="13" type="ORF">Q8F55_007499</name>
</gene>
<dbReference type="EMBL" id="JBBXJM010000006">
    <property type="protein sequence ID" value="KAL1405821.1"/>
    <property type="molecule type" value="Genomic_DNA"/>
</dbReference>
<proteinExistence type="inferred from homology"/>
<name>A0ABR3PTQ3_9TREE</name>
<evidence type="ECO:0000256" key="6">
    <source>
        <dbReference type="ARBA" id="ARBA00022676"/>
    </source>
</evidence>
<comment type="caution">
    <text evidence="12">Lacks conserved residue(s) required for the propagation of feature annotation.</text>
</comment>
<organism evidence="13 14">
    <name type="scientific">Vanrija albida</name>
    <dbReference type="NCBI Taxonomy" id="181172"/>
    <lineage>
        <taxon>Eukaryota</taxon>
        <taxon>Fungi</taxon>
        <taxon>Dikarya</taxon>
        <taxon>Basidiomycota</taxon>
        <taxon>Agaricomycotina</taxon>
        <taxon>Tremellomycetes</taxon>
        <taxon>Trichosporonales</taxon>
        <taxon>Trichosporonaceae</taxon>
        <taxon>Vanrija</taxon>
    </lineage>
</organism>
<feature type="transmembrane region" description="Helical" evidence="12">
    <location>
        <begin position="235"/>
        <end position="258"/>
    </location>
</feature>
<dbReference type="Pfam" id="PF04188">
    <property type="entry name" value="Mannosyl_trans2"/>
    <property type="match status" value="1"/>
</dbReference>
<evidence type="ECO:0000256" key="12">
    <source>
        <dbReference type="RuleBase" id="RU363112"/>
    </source>
</evidence>
<accession>A0ABR3PTQ3</accession>
<dbReference type="GeneID" id="95988542"/>
<evidence type="ECO:0000256" key="1">
    <source>
        <dbReference type="ARBA" id="ARBA00004477"/>
    </source>
</evidence>
<dbReference type="PANTHER" id="PTHR12468">
    <property type="entry name" value="GPI MANNOSYLTRANSFERASE 2"/>
    <property type="match status" value="1"/>
</dbReference>
<comment type="subcellular location">
    <subcellularLocation>
        <location evidence="1 12">Endoplasmic reticulum membrane</location>
        <topology evidence="1 12">Multi-pass membrane protein</topology>
    </subcellularLocation>
</comment>
<dbReference type="InterPro" id="IPR007315">
    <property type="entry name" value="PIG-V/Gpi18"/>
</dbReference>
<keyword evidence="5 12" id="KW-0337">GPI-anchor biosynthesis</keyword>
<dbReference type="Proteomes" id="UP001565368">
    <property type="component" value="Unassembled WGS sequence"/>
</dbReference>
<evidence type="ECO:0000256" key="5">
    <source>
        <dbReference type="ARBA" id="ARBA00022502"/>
    </source>
</evidence>
<dbReference type="EC" id="2.4.1.-" evidence="12"/>
<feature type="transmembrane region" description="Helical" evidence="12">
    <location>
        <begin position="166"/>
        <end position="191"/>
    </location>
</feature>
<evidence type="ECO:0000256" key="10">
    <source>
        <dbReference type="ARBA" id="ARBA00022989"/>
    </source>
</evidence>
<comment type="pathway">
    <text evidence="2 12">Glycolipid biosynthesis; glycosylphosphatidylinositol-anchor biosynthesis.</text>
</comment>